<sequence>MAIVLNNIECESYRCTSSGFPIVHRCGARATRIKIVRPQLRSAGPRQKSYYDGGGEGKGSERGRGTERERKSLNSILFCPAYRWTS</sequence>
<organism evidence="2 3">
    <name type="scientific">Cardiocondyla obscurior</name>
    <dbReference type="NCBI Taxonomy" id="286306"/>
    <lineage>
        <taxon>Eukaryota</taxon>
        <taxon>Metazoa</taxon>
        <taxon>Ecdysozoa</taxon>
        <taxon>Arthropoda</taxon>
        <taxon>Hexapoda</taxon>
        <taxon>Insecta</taxon>
        <taxon>Pterygota</taxon>
        <taxon>Neoptera</taxon>
        <taxon>Endopterygota</taxon>
        <taxon>Hymenoptera</taxon>
        <taxon>Apocrita</taxon>
        <taxon>Aculeata</taxon>
        <taxon>Formicoidea</taxon>
        <taxon>Formicidae</taxon>
        <taxon>Myrmicinae</taxon>
        <taxon>Cardiocondyla</taxon>
    </lineage>
</organism>
<feature type="compositionally biased region" description="Basic and acidic residues" evidence="1">
    <location>
        <begin position="58"/>
        <end position="69"/>
    </location>
</feature>
<dbReference type="Proteomes" id="UP001430953">
    <property type="component" value="Unassembled WGS sequence"/>
</dbReference>
<evidence type="ECO:0000256" key="1">
    <source>
        <dbReference type="SAM" id="MobiDB-lite"/>
    </source>
</evidence>
<evidence type="ECO:0000313" key="2">
    <source>
        <dbReference type="EMBL" id="KAL0120766.1"/>
    </source>
</evidence>
<protein>
    <submittedName>
        <fullName evidence="2">Uncharacterized protein</fullName>
    </submittedName>
</protein>
<accession>A0AAW2G404</accession>
<name>A0AAW2G404_9HYME</name>
<reference evidence="2 3" key="1">
    <citation type="submission" date="2023-03" db="EMBL/GenBank/DDBJ databases">
        <title>High recombination rates correlate with genetic variation in Cardiocondyla obscurior ants.</title>
        <authorList>
            <person name="Errbii M."/>
        </authorList>
    </citation>
    <scope>NUCLEOTIDE SEQUENCE [LARGE SCALE GENOMIC DNA]</scope>
    <source>
        <strain evidence="2">Alpha-2009</strain>
        <tissue evidence="2">Whole body</tissue>
    </source>
</reference>
<proteinExistence type="predicted"/>
<gene>
    <name evidence="2" type="ORF">PUN28_008448</name>
</gene>
<comment type="caution">
    <text evidence="2">The sequence shown here is derived from an EMBL/GenBank/DDBJ whole genome shotgun (WGS) entry which is preliminary data.</text>
</comment>
<evidence type="ECO:0000313" key="3">
    <source>
        <dbReference type="Proteomes" id="UP001430953"/>
    </source>
</evidence>
<dbReference type="AlphaFoldDB" id="A0AAW2G404"/>
<keyword evidence="3" id="KW-1185">Reference proteome</keyword>
<feature type="region of interest" description="Disordered" evidence="1">
    <location>
        <begin position="40"/>
        <end position="69"/>
    </location>
</feature>
<dbReference type="EMBL" id="JADYXP020000007">
    <property type="protein sequence ID" value="KAL0120766.1"/>
    <property type="molecule type" value="Genomic_DNA"/>
</dbReference>